<keyword evidence="5" id="KW-0378">Hydrolase</keyword>
<dbReference type="Proteomes" id="UP000244060">
    <property type="component" value="Unassembled WGS sequence"/>
</dbReference>
<evidence type="ECO:0000256" key="1">
    <source>
        <dbReference type="ARBA" id="ARBA00004752"/>
    </source>
</evidence>
<dbReference type="PANTHER" id="PTHR30582:SF24">
    <property type="entry name" value="L,D-TRANSPEPTIDASE ERFK_SRFK-RELATED"/>
    <property type="match status" value="1"/>
</dbReference>
<feature type="signal peptide" evidence="10">
    <location>
        <begin position="1"/>
        <end position="25"/>
    </location>
</feature>
<dbReference type="InterPro" id="IPR005490">
    <property type="entry name" value="LD_TPept_cat_dom"/>
</dbReference>
<name>A0A2T5KC32_9RHOB</name>
<keyword evidence="6 9" id="KW-0133">Cell shape</keyword>
<evidence type="ECO:0000256" key="9">
    <source>
        <dbReference type="PROSITE-ProRule" id="PRU01373"/>
    </source>
</evidence>
<feature type="chain" id="PRO_5015450127" evidence="10">
    <location>
        <begin position="26"/>
        <end position="182"/>
    </location>
</feature>
<comment type="caution">
    <text evidence="12">The sequence shown here is derived from an EMBL/GenBank/DDBJ whole genome shotgun (WGS) entry which is preliminary data.</text>
</comment>
<dbReference type="GO" id="GO:0071972">
    <property type="term" value="F:peptidoglycan L,D-transpeptidase activity"/>
    <property type="evidence" value="ECO:0007669"/>
    <property type="project" value="TreeGrafter"/>
</dbReference>
<protein>
    <submittedName>
        <fullName evidence="12">L,D-transpeptidase-like protein</fullName>
    </submittedName>
</protein>
<evidence type="ECO:0000256" key="10">
    <source>
        <dbReference type="SAM" id="SignalP"/>
    </source>
</evidence>
<evidence type="ECO:0000313" key="12">
    <source>
        <dbReference type="EMBL" id="PTR19973.1"/>
    </source>
</evidence>
<dbReference type="CDD" id="cd16913">
    <property type="entry name" value="YkuD_like"/>
    <property type="match status" value="1"/>
</dbReference>
<keyword evidence="13" id="KW-1185">Reference proteome</keyword>
<accession>A0A2T5KC32</accession>
<sequence>MQKLNLRRRGILSALAAAAAGIALADGAREAQAAPQAPVRWRDHFPSLARGAILADLRQRAVLFWSEDGTVHRRFPAAVPAARDLSRVGVTRIIRKVEGPTWRPTPAMRERDPGLPVSLPPGPGNPFGTHALCLEWDHFRIHGISDPALLGGEVAHGCIGLHNADIAELFSLARVGTQVRLI</sequence>
<feature type="active site" description="Nucleophile" evidence="9">
    <location>
        <position position="158"/>
    </location>
</feature>
<evidence type="ECO:0000256" key="3">
    <source>
        <dbReference type="ARBA" id="ARBA00022676"/>
    </source>
</evidence>
<dbReference type="OrthoDB" id="9795305at2"/>
<dbReference type="RefSeq" id="WP_108220349.1">
    <property type="nucleotide sequence ID" value="NZ_CP090021.1"/>
</dbReference>
<dbReference type="GO" id="GO:0018104">
    <property type="term" value="P:peptidoglycan-protein cross-linking"/>
    <property type="evidence" value="ECO:0007669"/>
    <property type="project" value="TreeGrafter"/>
</dbReference>
<comment type="pathway">
    <text evidence="1 9">Cell wall biogenesis; peptidoglycan biosynthesis.</text>
</comment>
<dbReference type="InterPro" id="IPR038063">
    <property type="entry name" value="Transpep_catalytic_dom"/>
</dbReference>
<gene>
    <name evidence="12" type="ORF">C8J28_10399</name>
</gene>
<keyword evidence="4" id="KW-0808">Transferase</keyword>
<evidence type="ECO:0000256" key="5">
    <source>
        <dbReference type="ARBA" id="ARBA00022801"/>
    </source>
</evidence>
<dbReference type="AlphaFoldDB" id="A0A2T5KC32"/>
<evidence type="ECO:0000256" key="4">
    <source>
        <dbReference type="ARBA" id="ARBA00022679"/>
    </source>
</evidence>
<evidence type="ECO:0000259" key="11">
    <source>
        <dbReference type="PROSITE" id="PS52029"/>
    </source>
</evidence>
<dbReference type="GO" id="GO:0008360">
    <property type="term" value="P:regulation of cell shape"/>
    <property type="evidence" value="ECO:0007669"/>
    <property type="project" value="UniProtKB-UniRule"/>
</dbReference>
<proteinExistence type="inferred from homology"/>
<keyword evidence="8 9" id="KW-0961">Cell wall biogenesis/degradation</keyword>
<dbReference type="GO" id="GO:0016757">
    <property type="term" value="F:glycosyltransferase activity"/>
    <property type="evidence" value="ECO:0007669"/>
    <property type="project" value="UniProtKB-KW"/>
</dbReference>
<dbReference type="PROSITE" id="PS51318">
    <property type="entry name" value="TAT"/>
    <property type="match status" value="1"/>
</dbReference>
<feature type="domain" description="L,D-TPase catalytic" evidence="11">
    <location>
        <begin position="51"/>
        <end position="182"/>
    </location>
</feature>
<organism evidence="12 13">
    <name type="scientific">Cereibacter azotoformans</name>
    <dbReference type="NCBI Taxonomy" id="43057"/>
    <lineage>
        <taxon>Bacteria</taxon>
        <taxon>Pseudomonadati</taxon>
        <taxon>Pseudomonadota</taxon>
        <taxon>Alphaproteobacteria</taxon>
        <taxon>Rhodobacterales</taxon>
        <taxon>Paracoccaceae</taxon>
        <taxon>Cereibacter</taxon>
    </lineage>
</organism>
<dbReference type="Gene3D" id="2.40.440.10">
    <property type="entry name" value="L,D-transpeptidase catalytic domain-like"/>
    <property type="match status" value="1"/>
</dbReference>
<dbReference type="InterPro" id="IPR050979">
    <property type="entry name" value="LD-transpeptidase"/>
</dbReference>
<evidence type="ECO:0000313" key="13">
    <source>
        <dbReference type="Proteomes" id="UP000244060"/>
    </source>
</evidence>
<evidence type="ECO:0000256" key="8">
    <source>
        <dbReference type="ARBA" id="ARBA00023316"/>
    </source>
</evidence>
<dbReference type="GO" id="GO:0071555">
    <property type="term" value="P:cell wall organization"/>
    <property type="evidence" value="ECO:0007669"/>
    <property type="project" value="UniProtKB-UniRule"/>
</dbReference>
<evidence type="ECO:0000256" key="7">
    <source>
        <dbReference type="ARBA" id="ARBA00022984"/>
    </source>
</evidence>
<feature type="active site" description="Proton donor/acceptor" evidence="9">
    <location>
        <position position="142"/>
    </location>
</feature>
<keyword evidence="10" id="KW-0732">Signal</keyword>
<dbReference type="SUPFAM" id="SSF141523">
    <property type="entry name" value="L,D-transpeptidase catalytic domain-like"/>
    <property type="match status" value="1"/>
</dbReference>
<comment type="similarity">
    <text evidence="2">Belongs to the YkuD family.</text>
</comment>
<keyword evidence="7 9" id="KW-0573">Peptidoglycan synthesis</keyword>
<evidence type="ECO:0000256" key="2">
    <source>
        <dbReference type="ARBA" id="ARBA00005992"/>
    </source>
</evidence>
<dbReference type="EMBL" id="QAOT01000003">
    <property type="protein sequence ID" value="PTR19973.1"/>
    <property type="molecule type" value="Genomic_DNA"/>
</dbReference>
<reference evidence="12 13" key="1">
    <citation type="submission" date="2018-04" db="EMBL/GenBank/DDBJ databases">
        <title>Genomic Encyclopedia of Type Strains, Phase III (KMG-III): the genomes of soil and plant-associated and newly described type strains.</title>
        <authorList>
            <person name="Whitman W."/>
        </authorList>
    </citation>
    <scope>NUCLEOTIDE SEQUENCE [LARGE SCALE GENOMIC DNA]</scope>
    <source>
        <strain evidence="12 13">KA25</strain>
    </source>
</reference>
<dbReference type="UniPathway" id="UPA00219"/>
<dbReference type="PROSITE" id="PS52029">
    <property type="entry name" value="LD_TPASE"/>
    <property type="match status" value="1"/>
</dbReference>
<dbReference type="GO" id="GO:0005576">
    <property type="term" value="C:extracellular region"/>
    <property type="evidence" value="ECO:0007669"/>
    <property type="project" value="TreeGrafter"/>
</dbReference>
<evidence type="ECO:0000256" key="6">
    <source>
        <dbReference type="ARBA" id="ARBA00022960"/>
    </source>
</evidence>
<keyword evidence="3" id="KW-0328">Glycosyltransferase</keyword>
<dbReference type="InterPro" id="IPR006311">
    <property type="entry name" value="TAT_signal"/>
</dbReference>
<dbReference type="Pfam" id="PF03734">
    <property type="entry name" value="YkuD"/>
    <property type="match status" value="1"/>
</dbReference>
<dbReference type="PANTHER" id="PTHR30582">
    <property type="entry name" value="L,D-TRANSPEPTIDASE"/>
    <property type="match status" value="1"/>
</dbReference>